<comment type="caution">
    <text evidence="1">The sequence shown here is derived from an EMBL/GenBank/DDBJ whole genome shotgun (WGS) entry which is preliminary data.</text>
</comment>
<dbReference type="Gene3D" id="1.10.357.10">
    <property type="entry name" value="Tetracycline Repressor, domain 2"/>
    <property type="match status" value="1"/>
</dbReference>
<sequence>MIVKSVFATLPDIIDPPAQALPDHLTPQAKITQQLRFIFIGLKHWQGLGSTE</sequence>
<protein>
    <submittedName>
        <fullName evidence="1">Uncharacterized protein</fullName>
    </submittedName>
</protein>
<proteinExistence type="predicted"/>
<reference evidence="1 2" key="1">
    <citation type="submission" date="2018-08" db="EMBL/GenBank/DDBJ databases">
        <title>Recombination of ecologically and evolutionarily significant loci maintains genetic cohesion in the Pseudomonas syringae species complex.</title>
        <authorList>
            <person name="Dillon M."/>
            <person name="Thakur S."/>
            <person name="Almeida R.N.D."/>
            <person name="Weir B.S."/>
            <person name="Guttman D.S."/>
        </authorList>
    </citation>
    <scope>NUCLEOTIDE SEQUENCE [LARGE SCALE GENOMIC DNA]</scope>
    <source>
        <strain evidence="1 2">ICMP 3555</strain>
    </source>
</reference>
<name>A0A3M3ZZQ6_PSEMA</name>
<organism evidence="1 2">
    <name type="scientific">Pseudomonas marginalis pv. marginalis</name>
    <dbReference type="NCBI Taxonomy" id="97473"/>
    <lineage>
        <taxon>Bacteria</taxon>
        <taxon>Pseudomonadati</taxon>
        <taxon>Pseudomonadota</taxon>
        <taxon>Gammaproteobacteria</taxon>
        <taxon>Pseudomonadales</taxon>
        <taxon>Pseudomonadaceae</taxon>
        <taxon>Pseudomonas</taxon>
    </lineage>
</organism>
<dbReference type="AlphaFoldDB" id="A0A3M3ZZQ6"/>
<dbReference type="Proteomes" id="UP000276587">
    <property type="component" value="Unassembled WGS sequence"/>
</dbReference>
<accession>A0A3M3ZZQ6</accession>
<evidence type="ECO:0000313" key="1">
    <source>
        <dbReference type="EMBL" id="RMO99653.1"/>
    </source>
</evidence>
<gene>
    <name evidence="1" type="ORF">ALQ29_04010</name>
</gene>
<evidence type="ECO:0000313" key="2">
    <source>
        <dbReference type="Proteomes" id="UP000276587"/>
    </source>
</evidence>
<keyword evidence="2" id="KW-1185">Reference proteome</keyword>
<dbReference type="EMBL" id="RBQF01000414">
    <property type="protein sequence ID" value="RMO99653.1"/>
    <property type="molecule type" value="Genomic_DNA"/>
</dbReference>